<evidence type="ECO:0000313" key="1">
    <source>
        <dbReference type="EMBL" id="AJC11362.1"/>
    </source>
</evidence>
<dbReference type="KEGG" id="cbac:JI75_00215"/>
<proteinExistence type="predicted"/>
<dbReference type="Proteomes" id="UP000031121">
    <property type="component" value="Chromosome"/>
</dbReference>
<dbReference type="HOGENOM" id="CLU_789205_0_0_11"/>
<keyword evidence="2" id="KW-1185">Reference proteome</keyword>
<dbReference type="SUPFAM" id="SSF55729">
    <property type="entry name" value="Acyl-CoA N-acyltransferases (Nat)"/>
    <property type="match status" value="1"/>
</dbReference>
<reference evidence="2" key="1">
    <citation type="submission" date="2014-08" db="EMBL/GenBank/DDBJ databases">
        <title>Coriobacteriaceae sp. complete genome.</title>
        <authorList>
            <person name="Looft T."/>
            <person name="Bayles D.O."/>
            <person name="Stanton T.B."/>
        </authorList>
    </citation>
    <scope>NUCLEOTIDE SEQUENCE [LARGE SCALE GENOMIC DNA]</scope>
    <source>
        <strain evidence="2">68-1-3</strain>
    </source>
</reference>
<accession>A0A0A8B8A2</accession>
<dbReference type="InterPro" id="IPR016181">
    <property type="entry name" value="Acyl_CoA_acyltransferase"/>
</dbReference>
<protein>
    <submittedName>
        <fullName evidence="1">Uncharacterized protein</fullName>
    </submittedName>
</protein>
<gene>
    <name evidence="1" type="ORF">JI75_00215</name>
</gene>
<dbReference type="RefSeq" id="WP_039687871.1">
    <property type="nucleotide sequence ID" value="NZ_CP009302.1"/>
</dbReference>
<dbReference type="OrthoDB" id="9866654at2"/>
<dbReference type="AlphaFoldDB" id="A0A0A8B8A2"/>
<evidence type="ECO:0000313" key="2">
    <source>
        <dbReference type="Proteomes" id="UP000031121"/>
    </source>
</evidence>
<reference evidence="1 2" key="2">
    <citation type="journal article" date="2015" name="Genome Announc.">
        <title>Complete Genome Sequence of Coriobacteriaceae Strain 68-1-3, a Novel Mucus-Degrading Isolate from the Swine Intestinal Tract.</title>
        <authorList>
            <person name="Looft T."/>
            <person name="Bayles D.O."/>
            <person name="Alt D.P."/>
            <person name="Stanton T.B."/>
        </authorList>
    </citation>
    <scope>NUCLEOTIDE SEQUENCE [LARGE SCALE GENOMIC DNA]</scope>
    <source>
        <strain evidence="1 2">68-1-3</strain>
    </source>
</reference>
<name>A0A0A8B8A2_9ACTN</name>
<dbReference type="STRING" id="1531429.JI75_00215"/>
<organism evidence="1 2">
    <name type="scientific">Berryella intestinalis</name>
    <dbReference type="NCBI Taxonomy" id="1531429"/>
    <lineage>
        <taxon>Bacteria</taxon>
        <taxon>Bacillati</taxon>
        <taxon>Actinomycetota</taxon>
        <taxon>Coriobacteriia</taxon>
        <taxon>Eggerthellales</taxon>
        <taxon>Eggerthellaceae</taxon>
        <taxon>Berryella</taxon>
    </lineage>
</organism>
<dbReference type="EMBL" id="CP009302">
    <property type="protein sequence ID" value="AJC11362.1"/>
    <property type="molecule type" value="Genomic_DNA"/>
</dbReference>
<sequence>MSQPVLTANQNKMLVDGYEVFSQAFPAETTELNRFSYKHFGNPNLLETPATFTYENGRAVAMQWYQGVPISYGEDVIRAAMTADTAAVNEGRGFPFLRCFLEGNKKMKELGIPFRMGNPDAESFPVVTKLGDTVIENFNQVYITRDELGERAPFSSLGGAIGLRRPSPLERINRLSKRAKGLAFSESDACPFSDADYRRINEERLFSLSRGDTYYRWRIDGQPGKSFRYLVARKNGELAGFFVVWPREDGWTELMDWGLYLDEAGNKALFAALLSRCITWGSSFFASFLSESRDEMRYFRNVGINPYAPQGSPVIDHITIALLDEAFDKRVLDGSNWKIRKSDLDFSMNRL</sequence>